<dbReference type="SUPFAM" id="SSF75169">
    <property type="entry name" value="DsrEFH-like"/>
    <property type="match status" value="1"/>
</dbReference>
<dbReference type="InterPro" id="IPR027396">
    <property type="entry name" value="DsrEFH-like"/>
</dbReference>
<accession>A0A543Q6X3</accession>
<feature type="chain" id="PRO_5022135742" evidence="1">
    <location>
        <begin position="30"/>
        <end position="172"/>
    </location>
</feature>
<organism evidence="2 3">
    <name type="scientific">Acidithiobacillus thiooxidans ATCC 19377</name>
    <dbReference type="NCBI Taxonomy" id="637390"/>
    <lineage>
        <taxon>Bacteria</taxon>
        <taxon>Pseudomonadati</taxon>
        <taxon>Pseudomonadota</taxon>
        <taxon>Acidithiobacillia</taxon>
        <taxon>Acidithiobacillales</taxon>
        <taxon>Acidithiobacillaceae</taxon>
        <taxon>Acidithiobacillus</taxon>
    </lineage>
</organism>
<gene>
    <name evidence="2" type="ORF">DLNHIDIE_01962</name>
</gene>
<dbReference type="Gene3D" id="3.40.1260.10">
    <property type="entry name" value="DsrEFH-like"/>
    <property type="match status" value="1"/>
</dbReference>
<protein>
    <submittedName>
        <fullName evidence="2">Uncharacterized protein</fullName>
    </submittedName>
</protein>
<dbReference type="AlphaFoldDB" id="A0A543Q6X3"/>
<name>A0A543Q6X3_ACITH</name>
<dbReference type="PANTHER" id="PTHR37691">
    <property type="entry name" value="BLR3518 PROTEIN"/>
    <property type="match status" value="1"/>
</dbReference>
<dbReference type="EMBL" id="SZUV01000001">
    <property type="protein sequence ID" value="TQN52078.1"/>
    <property type="molecule type" value="Genomic_DNA"/>
</dbReference>
<evidence type="ECO:0000313" key="3">
    <source>
        <dbReference type="Proteomes" id="UP000315403"/>
    </source>
</evidence>
<keyword evidence="1" id="KW-0732">Signal</keyword>
<evidence type="ECO:0000313" key="2">
    <source>
        <dbReference type="EMBL" id="TQN52078.1"/>
    </source>
</evidence>
<evidence type="ECO:0000256" key="1">
    <source>
        <dbReference type="SAM" id="SignalP"/>
    </source>
</evidence>
<sequence>MLLKNFLKVAVLASVLPVMGMLGMTTASANVDSANVSMLHDFHFNHPTFIHDLPFAEHHVVIQVSQDNPARWNLTLNNAQNLLNYFGQEKVQIVVVAFGPGIKMYLPNSPVASRIAAINSEGVEFDVCHNSMEEFKKKTGHLPKLDPSVVIVPAGIVRIMQLEHAGFSYIKP</sequence>
<dbReference type="PANTHER" id="PTHR37691:SF1">
    <property type="entry name" value="BLR3518 PROTEIN"/>
    <property type="match status" value="1"/>
</dbReference>
<dbReference type="RefSeq" id="WP_142088299.1">
    <property type="nucleotide sequence ID" value="NZ_SZUV01000001.1"/>
</dbReference>
<comment type="caution">
    <text evidence="2">The sequence shown here is derived from an EMBL/GenBank/DDBJ whole genome shotgun (WGS) entry which is preliminary data.</text>
</comment>
<feature type="signal peptide" evidence="1">
    <location>
        <begin position="1"/>
        <end position="29"/>
    </location>
</feature>
<reference evidence="2 3" key="1">
    <citation type="submission" date="2019-03" db="EMBL/GenBank/DDBJ databases">
        <title>New insights into Acidothiobacillus thiooxidans sulfur metabolism through coupled gene expression, solution geochemistry, microscopy and spectroscopy analyses.</title>
        <authorList>
            <person name="Camacho D."/>
            <person name="Frazao R."/>
            <person name="Fouillen A."/>
            <person name="Nanci A."/>
            <person name="Lang B.F."/>
            <person name="Apte S.C."/>
            <person name="Baron C."/>
            <person name="Warren L.A."/>
        </authorList>
    </citation>
    <scope>NUCLEOTIDE SEQUENCE [LARGE SCALE GENOMIC DNA]</scope>
    <source>
        <strain evidence="2 3">ATCC 19377</strain>
    </source>
</reference>
<proteinExistence type="predicted"/>
<dbReference type="Proteomes" id="UP000315403">
    <property type="component" value="Unassembled WGS sequence"/>
</dbReference>